<keyword evidence="3" id="KW-1185">Reference proteome</keyword>
<name>A0A921ZMS4_MANSE</name>
<evidence type="ECO:0000256" key="1">
    <source>
        <dbReference type="SAM" id="SignalP"/>
    </source>
</evidence>
<reference evidence="2" key="1">
    <citation type="journal article" date="2016" name="Insect Biochem. Mol. Biol.">
        <title>Multifaceted biological insights from a draft genome sequence of the tobacco hornworm moth, Manduca sexta.</title>
        <authorList>
            <person name="Kanost M.R."/>
            <person name="Arrese E.L."/>
            <person name="Cao X."/>
            <person name="Chen Y.R."/>
            <person name="Chellapilla S."/>
            <person name="Goldsmith M.R."/>
            <person name="Grosse-Wilde E."/>
            <person name="Heckel D.G."/>
            <person name="Herndon N."/>
            <person name="Jiang H."/>
            <person name="Papanicolaou A."/>
            <person name="Qu J."/>
            <person name="Soulages J.L."/>
            <person name="Vogel H."/>
            <person name="Walters J."/>
            <person name="Waterhouse R.M."/>
            <person name="Ahn S.J."/>
            <person name="Almeida F.C."/>
            <person name="An C."/>
            <person name="Aqrawi P."/>
            <person name="Bretschneider A."/>
            <person name="Bryant W.B."/>
            <person name="Bucks S."/>
            <person name="Chao H."/>
            <person name="Chevignon G."/>
            <person name="Christen J.M."/>
            <person name="Clarke D.F."/>
            <person name="Dittmer N.T."/>
            <person name="Ferguson L.C.F."/>
            <person name="Garavelou S."/>
            <person name="Gordon K.H.J."/>
            <person name="Gunaratna R.T."/>
            <person name="Han Y."/>
            <person name="Hauser F."/>
            <person name="He Y."/>
            <person name="Heidel-Fischer H."/>
            <person name="Hirsh A."/>
            <person name="Hu Y."/>
            <person name="Jiang H."/>
            <person name="Kalra D."/>
            <person name="Klinner C."/>
            <person name="Konig C."/>
            <person name="Kovar C."/>
            <person name="Kroll A.R."/>
            <person name="Kuwar S.S."/>
            <person name="Lee S.L."/>
            <person name="Lehman R."/>
            <person name="Li K."/>
            <person name="Li Z."/>
            <person name="Liang H."/>
            <person name="Lovelace S."/>
            <person name="Lu Z."/>
            <person name="Mansfield J.H."/>
            <person name="McCulloch K.J."/>
            <person name="Mathew T."/>
            <person name="Morton B."/>
            <person name="Muzny D.M."/>
            <person name="Neunemann D."/>
            <person name="Ongeri F."/>
            <person name="Pauchet Y."/>
            <person name="Pu L.L."/>
            <person name="Pyrousis I."/>
            <person name="Rao X.J."/>
            <person name="Redding A."/>
            <person name="Roesel C."/>
            <person name="Sanchez-Gracia A."/>
            <person name="Schaack S."/>
            <person name="Shukla A."/>
            <person name="Tetreau G."/>
            <person name="Wang Y."/>
            <person name="Xiong G.H."/>
            <person name="Traut W."/>
            <person name="Walsh T.K."/>
            <person name="Worley K.C."/>
            <person name="Wu D."/>
            <person name="Wu W."/>
            <person name="Wu Y.Q."/>
            <person name="Zhang X."/>
            <person name="Zou Z."/>
            <person name="Zucker H."/>
            <person name="Briscoe A.D."/>
            <person name="Burmester T."/>
            <person name="Clem R.J."/>
            <person name="Feyereisen R."/>
            <person name="Grimmelikhuijzen C.J.P."/>
            <person name="Hamodrakas S.J."/>
            <person name="Hansson B.S."/>
            <person name="Huguet E."/>
            <person name="Jermiin L.S."/>
            <person name="Lan Q."/>
            <person name="Lehman H.K."/>
            <person name="Lorenzen M."/>
            <person name="Merzendorfer H."/>
            <person name="Michalopoulos I."/>
            <person name="Morton D.B."/>
            <person name="Muthukrishnan S."/>
            <person name="Oakeshott J.G."/>
            <person name="Palmer W."/>
            <person name="Park Y."/>
            <person name="Passarelli A.L."/>
            <person name="Rozas J."/>
            <person name="Schwartz L.M."/>
            <person name="Smith W."/>
            <person name="Southgate A."/>
            <person name="Vilcinskas A."/>
            <person name="Vogt R."/>
            <person name="Wang P."/>
            <person name="Werren J."/>
            <person name="Yu X.Q."/>
            <person name="Zhou J.J."/>
            <person name="Brown S.J."/>
            <person name="Scherer S.E."/>
            <person name="Richards S."/>
            <person name="Blissard G.W."/>
        </authorList>
    </citation>
    <scope>NUCLEOTIDE SEQUENCE</scope>
</reference>
<gene>
    <name evidence="2" type="ORF">O3G_MSEX012187</name>
</gene>
<evidence type="ECO:0000313" key="3">
    <source>
        <dbReference type="Proteomes" id="UP000791440"/>
    </source>
</evidence>
<keyword evidence="1" id="KW-0732">Signal</keyword>
<reference evidence="2" key="2">
    <citation type="submission" date="2020-12" db="EMBL/GenBank/DDBJ databases">
        <authorList>
            <person name="Kanost M."/>
        </authorList>
    </citation>
    <scope>NUCLEOTIDE SEQUENCE</scope>
</reference>
<sequence>MYLLRRISNMDALLFALSLEVALLQMRILKGCTDIRAKSWSLSTKQTQLQFNKLLRDRDIVKDVLRRTLIEVADSGQWYTLRKAVNYLKQRESSLEYKRGDQEQLRTMMSQTQQRDYVTQKSGYWHALRSWILNIKCRDRRCRALITNVAFTLSC</sequence>
<dbReference type="AlphaFoldDB" id="A0A921ZMS4"/>
<proteinExistence type="predicted"/>
<protein>
    <submittedName>
        <fullName evidence="2">Uncharacterized protein</fullName>
    </submittedName>
</protein>
<feature type="chain" id="PRO_5037617600" evidence="1">
    <location>
        <begin position="25"/>
        <end position="155"/>
    </location>
</feature>
<dbReference type="Proteomes" id="UP000791440">
    <property type="component" value="Unassembled WGS sequence"/>
</dbReference>
<feature type="signal peptide" evidence="1">
    <location>
        <begin position="1"/>
        <end position="24"/>
    </location>
</feature>
<organism evidence="2 3">
    <name type="scientific">Manduca sexta</name>
    <name type="common">Tobacco hawkmoth</name>
    <name type="synonym">Tobacco hornworm</name>
    <dbReference type="NCBI Taxonomy" id="7130"/>
    <lineage>
        <taxon>Eukaryota</taxon>
        <taxon>Metazoa</taxon>
        <taxon>Ecdysozoa</taxon>
        <taxon>Arthropoda</taxon>
        <taxon>Hexapoda</taxon>
        <taxon>Insecta</taxon>
        <taxon>Pterygota</taxon>
        <taxon>Neoptera</taxon>
        <taxon>Endopterygota</taxon>
        <taxon>Lepidoptera</taxon>
        <taxon>Glossata</taxon>
        <taxon>Ditrysia</taxon>
        <taxon>Bombycoidea</taxon>
        <taxon>Sphingidae</taxon>
        <taxon>Sphinginae</taxon>
        <taxon>Sphingini</taxon>
        <taxon>Manduca</taxon>
    </lineage>
</organism>
<evidence type="ECO:0000313" key="2">
    <source>
        <dbReference type="EMBL" id="KAG6460725.1"/>
    </source>
</evidence>
<dbReference type="EMBL" id="JH668693">
    <property type="protein sequence ID" value="KAG6460725.1"/>
    <property type="molecule type" value="Genomic_DNA"/>
</dbReference>
<comment type="caution">
    <text evidence="2">The sequence shown here is derived from an EMBL/GenBank/DDBJ whole genome shotgun (WGS) entry which is preliminary data.</text>
</comment>
<accession>A0A921ZMS4</accession>